<dbReference type="STRING" id="1434700.SAMN06296427_10377"/>
<name>A0A1W1ZN44_9FLAO</name>
<dbReference type="RefSeq" id="WP_143736345.1">
    <property type="nucleotide sequence ID" value="NZ_FWXS01000003.1"/>
</dbReference>
<keyword evidence="1" id="KW-0732">Signal</keyword>
<sequence length="361" mass="39985">MKKFLLLINLLVCFVAISQTTLNRGDVMVLGVIVDDCSPTIKNSIYLVSFKPITNGTTIDLTDNGWERQNPNRFGSSEGFFRFQKNTNSGTIPAGQVFRLNMNQNGNPTNLQNPDWDYINASSVGSFDLRADGDQFFVMQGGNWTNTSGNNATYSGRILTAYNTKSTWIATNSTTNSAHNRNSNIHPDTRCYHITSPIDYNNFRYYSGNTSTSISQGEWLVRILNTADVSNNGNWSNASNCSDFDAKIFTGALPIRTNIPSQEVCVNELLTDLEVVDEPNVVTYQWYRNTIANTTGGTPVGTNSNIHTPSNTLIGTYYYYCVMTINLPLNGTPNTTDCQFISNLYEVTVNPNPVTSPVIPL</sequence>
<proteinExistence type="predicted"/>
<evidence type="ECO:0000313" key="3">
    <source>
        <dbReference type="Proteomes" id="UP000192393"/>
    </source>
</evidence>
<organism evidence="2 3">
    <name type="scientific">Moheibacter sediminis</name>
    <dbReference type="NCBI Taxonomy" id="1434700"/>
    <lineage>
        <taxon>Bacteria</taxon>
        <taxon>Pseudomonadati</taxon>
        <taxon>Bacteroidota</taxon>
        <taxon>Flavobacteriia</taxon>
        <taxon>Flavobacteriales</taxon>
        <taxon>Weeksellaceae</taxon>
        <taxon>Moheibacter</taxon>
    </lineage>
</organism>
<dbReference type="EMBL" id="FWXS01000003">
    <property type="protein sequence ID" value="SMC49491.1"/>
    <property type="molecule type" value="Genomic_DNA"/>
</dbReference>
<keyword evidence="3" id="KW-1185">Reference proteome</keyword>
<gene>
    <name evidence="2" type="ORF">SAMN06296427_10377</name>
</gene>
<reference evidence="2 3" key="1">
    <citation type="submission" date="2017-04" db="EMBL/GenBank/DDBJ databases">
        <authorList>
            <person name="Afonso C.L."/>
            <person name="Miller P.J."/>
            <person name="Scott M.A."/>
            <person name="Spackman E."/>
            <person name="Goraichik I."/>
            <person name="Dimitrov K.M."/>
            <person name="Suarez D.L."/>
            <person name="Swayne D.E."/>
        </authorList>
    </citation>
    <scope>NUCLEOTIDE SEQUENCE [LARGE SCALE GENOMIC DNA]</scope>
    <source>
        <strain evidence="2 3">CGMCC 1.12708</strain>
    </source>
</reference>
<feature type="chain" id="PRO_5013252583" description="Ig-like domain-containing protein" evidence="1">
    <location>
        <begin position="19"/>
        <end position="361"/>
    </location>
</feature>
<evidence type="ECO:0008006" key="4">
    <source>
        <dbReference type="Google" id="ProtNLM"/>
    </source>
</evidence>
<accession>A0A1W1ZN44</accession>
<protein>
    <recommendedName>
        <fullName evidence="4">Ig-like domain-containing protein</fullName>
    </recommendedName>
</protein>
<dbReference type="Proteomes" id="UP000192393">
    <property type="component" value="Unassembled WGS sequence"/>
</dbReference>
<feature type="signal peptide" evidence="1">
    <location>
        <begin position="1"/>
        <end position="18"/>
    </location>
</feature>
<evidence type="ECO:0000256" key="1">
    <source>
        <dbReference type="SAM" id="SignalP"/>
    </source>
</evidence>
<dbReference type="AlphaFoldDB" id="A0A1W1ZN44"/>
<evidence type="ECO:0000313" key="2">
    <source>
        <dbReference type="EMBL" id="SMC49491.1"/>
    </source>
</evidence>
<dbReference type="OrthoDB" id="7794186at2"/>